<keyword evidence="2 10" id="KW-0444">Lipid biosynthesis</keyword>
<keyword evidence="6 10" id="KW-1133">Transmembrane helix</keyword>
<evidence type="ECO:0000256" key="2">
    <source>
        <dbReference type="ARBA" id="ARBA00022516"/>
    </source>
</evidence>
<keyword evidence="3 10" id="KW-0808">Transferase</keyword>
<dbReference type="GO" id="GO:0009922">
    <property type="term" value="F:fatty acid elongase activity"/>
    <property type="evidence" value="ECO:0007669"/>
    <property type="project" value="UniProtKB-EC"/>
</dbReference>
<feature type="transmembrane region" description="Helical" evidence="10">
    <location>
        <begin position="177"/>
        <end position="195"/>
    </location>
</feature>
<keyword evidence="7 10" id="KW-0443">Lipid metabolism</keyword>
<reference evidence="11" key="1">
    <citation type="submission" date="2020-11" db="EMBL/GenBank/DDBJ databases">
        <authorList>
            <person name="Tran Van P."/>
        </authorList>
    </citation>
    <scope>NUCLEOTIDE SEQUENCE</scope>
</reference>
<comment type="caution">
    <text evidence="10">Lacks conserved residue(s) required for the propagation of feature annotation.</text>
</comment>
<dbReference type="PANTHER" id="PTHR11157:SF69">
    <property type="entry name" value="ELONGATION OF VERY LONG CHAIN FATTY ACIDS PROTEIN 7"/>
    <property type="match status" value="1"/>
</dbReference>
<evidence type="ECO:0000313" key="11">
    <source>
        <dbReference type="EMBL" id="CAD7198737.1"/>
    </source>
</evidence>
<dbReference type="PANTHER" id="PTHR11157">
    <property type="entry name" value="FATTY ACID ACYL TRANSFERASE-RELATED"/>
    <property type="match status" value="1"/>
</dbReference>
<accession>A0A7R8VHT5</accession>
<evidence type="ECO:0000256" key="10">
    <source>
        <dbReference type="RuleBase" id="RU361115"/>
    </source>
</evidence>
<protein>
    <recommendedName>
        <fullName evidence="10">Elongation of very long chain fatty acids protein</fullName>
        <ecNumber evidence="10">2.3.1.199</ecNumber>
    </recommendedName>
    <alternativeName>
        <fullName evidence="10">Very-long-chain 3-oxoacyl-CoA synthase</fullName>
    </alternativeName>
</protein>
<evidence type="ECO:0000256" key="5">
    <source>
        <dbReference type="ARBA" id="ARBA00022832"/>
    </source>
</evidence>
<dbReference type="EMBL" id="OA566343">
    <property type="protein sequence ID" value="CAD7198737.1"/>
    <property type="molecule type" value="Genomic_DNA"/>
</dbReference>
<dbReference type="InterPro" id="IPR002076">
    <property type="entry name" value="ELO_fam"/>
</dbReference>
<dbReference type="GO" id="GO:0034625">
    <property type="term" value="P:fatty acid elongation, monounsaturated fatty acid"/>
    <property type="evidence" value="ECO:0007669"/>
    <property type="project" value="TreeGrafter"/>
</dbReference>
<comment type="similarity">
    <text evidence="10">Belongs to the ELO family.</text>
</comment>
<name>A0A7R8VHT5_TIMDO</name>
<dbReference type="GO" id="GO:0005789">
    <property type="term" value="C:endoplasmic reticulum membrane"/>
    <property type="evidence" value="ECO:0007669"/>
    <property type="project" value="TreeGrafter"/>
</dbReference>
<keyword evidence="5 10" id="KW-0276">Fatty acid metabolism</keyword>
<dbReference type="GO" id="GO:0034626">
    <property type="term" value="P:fatty acid elongation, polyunsaturated fatty acid"/>
    <property type="evidence" value="ECO:0007669"/>
    <property type="project" value="TreeGrafter"/>
</dbReference>
<comment type="catalytic activity">
    <reaction evidence="10">
        <text>a very-long-chain acyl-CoA + malonyl-CoA + H(+) = a very-long-chain 3-oxoacyl-CoA + CO2 + CoA</text>
        <dbReference type="Rhea" id="RHEA:32727"/>
        <dbReference type="ChEBI" id="CHEBI:15378"/>
        <dbReference type="ChEBI" id="CHEBI:16526"/>
        <dbReference type="ChEBI" id="CHEBI:57287"/>
        <dbReference type="ChEBI" id="CHEBI:57384"/>
        <dbReference type="ChEBI" id="CHEBI:90725"/>
        <dbReference type="ChEBI" id="CHEBI:90736"/>
        <dbReference type="EC" id="2.3.1.199"/>
    </reaction>
</comment>
<evidence type="ECO:0000256" key="7">
    <source>
        <dbReference type="ARBA" id="ARBA00023098"/>
    </source>
</evidence>
<evidence type="ECO:0000256" key="1">
    <source>
        <dbReference type="ARBA" id="ARBA00004141"/>
    </source>
</evidence>
<dbReference type="GO" id="GO:0019367">
    <property type="term" value="P:fatty acid elongation, saturated fatty acid"/>
    <property type="evidence" value="ECO:0007669"/>
    <property type="project" value="TreeGrafter"/>
</dbReference>
<dbReference type="GO" id="GO:0030148">
    <property type="term" value="P:sphingolipid biosynthetic process"/>
    <property type="evidence" value="ECO:0007669"/>
    <property type="project" value="TreeGrafter"/>
</dbReference>
<proteinExistence type="inferred from homology"/>
<gene>
    <name evidence="11" type="ORF">TDIB3V08_LOCUS5015</name>
</gene>
<evidence type="ECO:0000256" key="9">
    <source>
        <dbReference type="ARBA" id="ARBA00023160"/>
    </source>
</evidence>
<evidence type="ECO:0000256" key="4">
    <source>
        <dbReference type="ARBA" id="ARBA00022692"/>
    </source>
</evidence>
<keyword evidence="4 10" id="KW-0812">Transmembrane</keyword>
<dbReference type="AlphaFoldDB" id="A0A7R8VHT5"/>
<dbReference type="Pfam" id="PF01151">
    <property type="entry name" value="ELO"/>
    <property type="match status" value="1"/>
</dbReference>
<evidence type="ECO:0000256" key="8">
    <source>
        <dbReference type="ARBA" id="ARBA00023136"/>
    </source>
</evidence>
<evidence type="ECO:0000256" key="3">
    <source>
        <dbReference type="ARBA" id="ARBA00022679"/>
    </source>
</evidence>
<organism evidence="11">
    <name type="scientific">Timema douglasi</name>
    <name type="common">Walking stick</name>
    <dbReference type="NCBI Taxonomy" id="61478"/>
    <lineage>
        <taxon>Eukaryota</taxon>
        <taxon>Metazoa</taxon>
        <taxon>Ecdysozoa</taxon>
        <taxon>Arthropoda</taxon>
        <taxon>Hexapoda</taxon>
        <taxon>Insecta</taxon>
        <taxon>Pterygota</taxon>
        <taxon>Neoptera</taxon>
        <taxon>Polyneoptera</taxon>
        <taxon>Phasmatodea</taxon>
        <taxon>Timematodea</taxon>
        <taxon>Timematoidea</taxon>
        <taxon>Timematidae</taxon>
        <taxon>Timema</taxon>
    </lineage>
</organism>
<dbReference type="GO" id="GO:0042761">
    <property type="term" value="P:very long-chain fatty acid biosynthetic process"/>
    <property type="evidence" value="ECO:0007669"/>
    <property type="project" value="TreeGrafter"/>
</dbReference>
<feature type="transmembrane region" description="Helical" evidence="10">
    <location>
        <begin position="90"/>
        <end position="108"/>
    </location>
</feature>
<keyword evidence="8 10" id="KW-0472">Membrane</keyword>
<sequence>MRDFHRKTRMFHLAASQKRLPMRHALSPTPETSWPPSLVLKFYDVDLPPIRTTSSYIRGEGGLTLLDYFAFSAALSKDPRTIDWFLVRNPIYLVIIMMAYHYFIQYLGPKFMKDRNPLDLSRLIMIFNVTQIVYNVWMVNEMANVCWHYYMSKIMDLLDTIFFVLRKKNNQITPLHLLHHTGMPVISFICVRFYPGGHGTLTLLLNSFVHSIMYFYYLLAGLGPGFKKYLWWKHYLTLLQMYLYKLVTSLQ</sequence>
<feature type="transmembrane region" description="Helical" evidence="10">
    <location>
        <begin position="120"/>
        <end position="137"/>
    </location>
</feature>
<keyword evidence="9 10" id="KW-0275">Fatty acid biosynthesis</keyword>
<dbReference type="EC" id="2.3.1.199" evidence="10"/>
<evidence type="ECO:0000256" key="6">
    <source>
        <dbReference type="ARBA" id="ARBA00022989"/>
    </source>
</evidence>
<comment type="subcellular location">
    <subcellularLocation>
        <location evidence="1">Membrane</location>
        <topology evidence="1">Multi-pass membrane protein</topology>
    </subcellularLocation>
</comment>